<dbReference type="SUPFAM" id="SSF52172">
    <property type="entry name" value="CheY-like"/>
    <property type="match status" value="1"/>
</dbReference>
<evidence type="ECO:0000313" key="2">
    <source>
        <dbReference type="Proteomes" id="UP001596050"/>
    </source>
</evidence>
<comment type="caution">
    <text evidence="1">The sequence shown here is derived from an EMBL/GenBank/DDBJ whole genome shotgun (WGS) entry which is preliminary data.</text>
</comment>
<sequence length="146" mass="15948">MYNADKFRILLVEPANLLRRTVSLTMRSLGTAEVTEAATYATAFQTCQVRRFDGAIIAVDWPSVGGTCKGLALIHQIRTGQCAIGRSAPISVLVEVCDNELLGMLRADKITRILIKPFRVRDVIDTIDTMRLQTQAVSVSLSGLPA</sequence>
<keyword evidence="2" id="KW-1185">Reference proteome</keyword>
<organism evidence="1 2">
    <name type="scientific">Massilia niabensis</name>
    <dbReference type="NCBI Taxonomy" id="544910"/>
    <lineage>
        <taxon>Bacteria</taxon>
        <taxon>Pseudomonadati</taxon>
        <taxon>Pseudomonadota</taxon>
        <taxon>Betaproteobacteria</taxon>
        <taxon>Burkholderiales</taxon>
        <taxon>Oxalobacteraceae</taxon>
        <taxon>Telluria group</taxon>
        <taxon>Massilia</taxon>
    </lineage>
</organism>
<dbReference type="Gene3D" id="3.40.50.2300">
    <property type="match status" value="1"/>
</dbReference>
<dbReference type="EMBL" id="JBHSMU010000015">
    <property type="protein sequence ID" value="MFC5461501.1"/>
    <property type="molecule type" value="Genomic_DNA"/>
</dbReference>
<protein>
    <submittedName>
        <fullName evidence="1">Response regulator</fullName>
    </submittedName>
</protein>
<evidence type="ECO:0000313" key="1">
    <source>
        <dbReference type="EMBL" id="MFC5461501.1"/>
    </source>
</evidence>
<proteinExistence type="predicted"/>
<dbReference type="Proteomes" id="UP001596050">
    <property type="component" value="Unassembled WGS sequence"/>
</dbReference>
<dbReference type="RefSeq" id="WP_379784955.1">
    <property type="nucleotide sequence ID" value="NZ_JBHSMU010000015.1"/>
</dbReference>
<accession>A0ABW0L7Z5</accession>
<reference evidence="2" key="1">
    <citation type="journal article" date="2019" name="Int. J. Syst. Evol. Microbiol.">
        <title>The Global Catalogue of Microorganisms (GCM) 10K type strain sequencing project: providing services to taxonomists for standard genome sequencing and annotation.</title>
        <authorList>
            <consortium name="The Broad Institute Genomics Platform"/>
            <consortium name="The Broad Institute Genome Sequencing Center for Infectious Disease"/>
            <person name="Wu L."/>
            <person name="Ma J."/>
        </authorList>
    </citation>
    <scope>NUCLEOTIDE SEQUENCE [LARGE SCALE GENOMIC DNA]</scope>
    <source>
        <strain evidence="2">KACC 12649</strain>
    </source>
</reference>
<gene>
    <name evidence="1" type="ORF">ACFPN5_16955</name>
</gene>
<dbReference type="InterPro" id="IPR011006">
    <property type="entry name" value="CheY-like_superfamily"/>
</dbReference>
<name>A0ABW0L7Z5_9BURK</name>